<protein>
    <submittedName>
        <fullName evidence="2">Uncharacterized protein</fullName>
    </submittedName>
</protein>
<dbReference type="EMBL" id="GBXM01096687">
    <property type="protein sequence ID" value="JAH11890.1"/>
    <property type="molecule type" value="Transcribed_RNA"/>
</dbReference>
<sequence length="29" mass="3694">MHVKKNCKLFFSYLTLCFYQFLFLIRIYI</sequence>
<proteinExistence type="predicted"/>
<reference evidence="2" key="1">
    <citation type="submission" date="2014-11" db="EMBL/GenBank/DDBJ databases">
        <authorList>
            <person name="Amaro Gonzalez C."/>
        </authorList>
    </citation>
    <scope>NUCLEOTIDE SEQUENCE</scope>
</reference>
<keyword evidence="1" id="KW-0812">Transmembrane</keyword>
<organism evidence="2">
    <name type="scientific">Anguilla anguilla</name>
    <name type="common">European freshwater eel</name>
    <name type="synonym">Muraena anguilla</name>
    <dbReference type="NCBI Taxonomy" id="7936"/>
    <lineage>
        <taxon>Eukaryota</taxon>
        <taxon>Metazoa</taxon>
        <taxon>Chordata</taxon>
        <taxon>Craniata</taxon>
        <taxon>Vertebrata</taxon>
        <taxon>Euteleostomi</taxon>
        <taxon>Actinopterygii</taxon>
        <taxon>Neopterygii</taxon>
        <taxon>Teleostei</taxon>
        <taxon>Anguilliformes</taxon>
        <taxon>Anguillidae</taxon>
        <taxon>Anguilla</taxon>
    </lineage>
</organism>
<accession>A0A0E9Q6E0</accession>
<reference evidence="2" key="2">
    <citation type="journal article" date="2015" name="Fish Shellfish Immunol.">
        <title>Early steps in the European eel (Anguilla anguilla)-Vibrio vulnificus interaction in the gills: Role of the RtxA13 toxin.</title>
        <authorList>
            <person name="Callol A."/>
            <person name="Pajuelo D."/>
            <person name="Ebbesson L."/>
            <person name="Teles M."/>
            <person name="MacKenzie S."/>
            <person name="Amaro C."/>
        </authorList>
    </citation>
    <scope>NUCLEOTIDE SEQUENCE</scope>
</reference>
<name>A0A0E9Q6E0_ANGAN</name>
<keyword evidence="1" id="KW-1133">Transmembrane helix</keyword>
<feature type="transmembrane region" description="Helical" evidence="1">
    <location>
        <begin position="9"/>
        <end position="28"/>
    </location>
</feature>
<evidence type="ECO:0000256" key="1">
    <source>
        <dbReference type="SAM" id="Phobius"/>
    </source>
</evidence>
<keyword evidence="1" id="KW-0472">Membrane</keyword>
<dbReference type="AlphaFoldDB" id="A0A0E9Q6E0"/>
<evidence type="ECO:0000313" key="2">
    <source>
        <dbReference type="EMBL" id="JAH11890.1"/>
    </source>
</evidence>